<dbReference type="Gene3D" id="3.40.1000.10">
    <property type="entry name" value="Mog1/PsbP, alpha/beta/alpha sandwich"/>
    <property type="match status" value="1"/>
</dbReference>
<dbReference type="EMBL" id="JAWRVI010000054">
    <property type="protein sequence ID" value="KAK4084004.1"/>
    <property type="molecule type" value="Genomic_DNA"/>
</dbReference>
<proteinExistence type="inferred from homology"/>
<dbReference type="PANTHER" id="PTHR15837">
    <property type="entry name" value="RAN GUANINE NUCLEOTIDE RELEASE FACTOR"/>
    <property type="match status" value="1"/>
</dbReference>
<dbReference type="SUPFAM" id="SSF55724">
    <property type="entry name" value="Mog1p/PsbP-like"/>
    <property type="match status" value="1"/>
</dbReference>
<dbReference type="InterPro" id="IPR007681">
    <property type="entry name" value="Mog1"/>
</dbReference>
<evidence type="ECO:0000256" key="1">
    <source>
        <dbReference type="ARBA" id="ARBA00010307"/>
    </source>
</evidence>
<sequence>MFWWWTCGVWQRDVDGAGLVRSGGFDEEHRASFDARIAHSWDFCGDRRTSYAGAREAQLGTLGAWTIEQYKLKLYPCGTLPATWVDASYVARSIENVQRKGASPDAYTTITRTRVIVPNKHIQVNAGTPQHTRSDSKSSDNHRVSWAWGPKNRDVIWDAQDLTALSGSPRCSTTPPPHQTSLIPYFTPEPHLRNNAESSHLASISYRRVWPLSQKSFAADRVRDACESTSCPPRAAVQAQPERPGGSPSADARARRHPATMPDYLGTPLYGGAMVCDLPAKFADVSKLRQVPDNQEVWIDKDGFTSIIFDITERVGGPGSGPEIDGRAMTTHLEDMVGSDIDTVKIWNTAETEFTRLESKPPAYTLIATQTPKVGQSRDQTSAPDFTAIIMTLLRLERYQTDILITINVPHIKGEYDEEDVDLELGKQGKLIGDAVEYSARIWGTLKIKDWGLFGEH</sequence>
<dbReference type="InterPro" id="IPR016123">
    <property type="entry name" value="Mog1/PsbP_a/b/a-sand"/>
</dbReference>
<evidence type="ECO:0000313" key="5">
    <source>
        <dbReference type="EMBL" id="KAK4084004.1"/>
    </source>
</evidence>
<keyword evidence="3" id="KW-0653">Protein transport</keyword>
<feature type="region of interest" description="Disordered" evidence="4">
    <location>
        <begin position="229"/>
        <end position="257"/>
    </location>
</feature>
<evidence type="ECO:0000256" key="3">
    <source>
        <dbReference type="ARBA" id="ARBA00022927"/>
    </source>
</evidence>
<evidence type="ECO:0000313" key="6">
    <source>
        <dbReference type="Proteomes" id="UP001287286"/>
    </source>
</evidence>
<gene>
    <name evidence="5" type="ORF">Purlil1_10501</name>
</gene>
<organism evidence="5 6">
    <name type="scientific">Purpureocillium lilacinum</name>
    <name type="common">Paecilomyces lilacinus</name>
    <dbReference type="NCBI Taxonomy" id="33203"/>
    <lineage>
        <taxon>Eukaryota</taxon>
        <taxon>Fungi</taxon>
        <taxon>Dikarya</taxon>
        <taxon>Ascomycota</taxon>
        <taxon>Pezizomycotina</taxon>
        <taxon>Sordariomycetes</taxon>
        <taxon>Hypocreomycetidae</taxon>
        <taxon>Hypocreales</taxon>
        <taxon>Ophiocordycipitaceae</taxon>
        <taxon>Purpureocillium</taxon>
    </lineage>
</organism>
<dbReference type="PANTHER" id="PTHR15837:SF0">
    <property type="entry name" value="RAN GUANINE NUCLEOTIDE RELEASE FACTOR"/>
    <property type="match status" value="1"/>
</dbReference>
<comment type="caution">
    <text evidence="5">The sequence shown here is derived from an EMBL/GenBank/DDBJ whole genome shotgun (WGS) entry which is preliminary data.</text>
</comment>
<reference evidence="5 6" key="1">
    <citation type="journal article" date="2024" name="Microbiol. Resour. Announc.">
        <title>Genome annotations for the ascomycete fungi Trichoderma harzianum, Trichoderma aggressivum, and Purpureocillium lilacinum.</title>
        <authorList>
            <person name="Beijen E.P.W."/>
            <person name="Ohm R.A."/>
        </authorList>
    </citation>
    <scope>NUCLEOTIDE SEQUENCE [LARGE SCALE GENOMIC DNA]</scope>
    <source>
        <strain evidence="5 6">CBS 150709</strain>
    </source>
</reference>
<evidence type="ECO:0008006" key="7">
    <source>
        <dbReference type="Google" id="ProtNLM"/>
    </source>
</evidence>
<name>A0ABR0BMA0_PURLI</name>
<comment type="similarity">
    <text evidence="1">Belongs to the MOG1 family.</text>
</comment>
<protein>
    <recommendedName>
        <fullName evidence="7">Ran-interacting protein Mog1</fullName>
    </recommendedName>
</protein>
<dbReference type="Pfam" id="PF04603">
    <property type="entry name" value="Mog1"/>
    <property type="match status" value="1"/>
</dbReference>
<keyword evidence="6" id="KW-1185">Reference proteome</keyword>
<evidence type="ECO:0000256" key="4">
    <source>
        <dbReference type="SAM" id="MobiDB-lite"/>
    </source>
</evidence>
<accession>A0ABR0BMA0</accession>
<evidence type="ECO:0000256" key="2">
    <source>
        <dbReference type="ARBA" id="ARBA00022448"/>
    </source>
</evidence>
<keyword evidence="2" id="KW-0813">Transport</keyword>
<dbReference type="Proteomes" id="UP001287286">
    <property type="component" value="Unassembled WGS sequence"/>
</dbReference>